<dbReference type="InterPro" id="IPR036322">
    <property type="entry name" value="WD40_repeat_dom_sf"/>
</dbReference>
<comment type="subcellular location">
    <subcellularLocation>
        <location evidence="1">Cytoplasm</location>
    </subcellularLocation>
</comment>
<dbReference type="InterPro" id="IPR015943">
    <property type="entry name" value="WD40/YVTN_repeat-like_dom_sf"/>
</dbReference>
<gene>
    <name evidence="6" type="primary">WDR34</name>
    <name evidence="6" type="ORF">HDU87_003614</name>
</gene>
<evidence type="ECO:0000256" key="3">
    <source>
        <dbReference type="ARBA" id="ARBA00022574"/>
    </source>
</evidence>
<dbReference type="PROSITE" id="PS50082">
    <property type="entry name" value="WD_REPEATS_2"/>
    <property type="match status" value="1"/>
</dbReference>
<dbReference type="SMART" id="SM00320">
    <property type="entry name" value="WD40"/>
    <property type="match status" value="5"/>
</dbReference>
<dbReference type="InterPro" id="IPR050687">
    <property type="entry name" value="Dynein_IC"/>
</dbReference>
<protein>
    <submittedName>
        <fullName evidence="6">WD repeat-containing protein 34</fullName>
    </submittedName>
</protein>
<dbReference type="EMBL" id="JADGJQ010000027">
    <property type="protein sequence ID" value="KAJ3178302.1"/>
    <property type="molecule type" value="Genomic_DNA"/>
</dbReference>
<keyword evidence="3 5" id="KW-0853">WD repeat</keyword>
<comment type="caution">
    <text evidence="6">The sequence shown here is derived from an EMBL/GenBank/DDBJ whole genome shotgun (WGS) entry which is preliminary data.</text>
</comment>
<dbReference type="PANTHER" id="PTHR12442:SF26">
    <property type="entry name" value="CYTOPLASMIC DYNEIN 2 INTERMEDIATE CHAIN 2"/>
    <property type="match status" value="1"/>
</dbReference>
<dbReference type="SUPFAM" id="SSF50978">
    <property type="entry name" value="WD40 repeat-like"/>
    <property type="match status" value="1"/>
</dbReference>
<feature type="repeat" description="WD" evidence="5">
    <location>
        <begin position="360"/>
        <end position="402"/>
    </location>
</feature>
<dbReference type="Proteomes" id="UP001212152">
    <property type="component" value="Unassembled WGS sequence"/>
</dbReference>
<evidence type="ECO:0000313" key="7">
    <source>
        <dbReference type="Proteomes" id="UP001212152"/>
    </source>
</evidence>
<evidence type="ECO:0000256" key="5">
    <source>
        <dbReference type="PROSITE-ProRule" id="PRU00221"/>
    </source>
</evidence>
<reference evidence="6" key="1">
    <citation type="submission" date="2020-05" db="EMBL/GenBank/DDBJ databases">
        <title>Phylogenomic resolution of chytrid fungi.</title>
        <authorList>
            <person name="Stajich J.E."/>
            <person name="Amses K."/>
            <person name="Simmons R."/>
            <person name="Seto K."/>
            <person name="Myers J."/>
            <person name="Bonds A."/>
            <person name="Quandt C.A."/>
            <person name="Barry K."/>
            <person name="Liu P."/>
            <person name="Grigoriev I."/>
            <person name="Longcore J.E."/>
            <person name="James T.Y."/>
        </authorList>
    </citation>
    <scope>NUCLEOTIDE SEQUENCE</scope>
    <source>
        <strain evidence="6">JEL0379</strain>
    </source>
</reference>
<dbReference type="PANTHER" id="PTHR12442">
    <property type="entry name" value="DYNEIN INTERMEDIATE CHAIN"/>
    <property type="match status" value="1"/>
</dbReference>
<proteinExistence type="predicted"/>
<evidence type="ECO:0000256" key="2">
    <source>
        <dbReference type="ARBA" id="ARBA00022490"/>
    </source>
</evidence>
<keyword evidence="4" id="KW-0677">Repeat</keyword>
<dbReference type="GO" id="GO:0045504">
    <property type="term" value="F:dynein heavy chain binding"/>
    <property type="evidence" value="ECO:0007669"/>
    <property type="project" value="TreeGrafter"/>
</dbReference>
<evidence type="ECO:0000256" key="4">
    <source>
        <dbReference type="ARBA" id="ARBA00022737"/>
    </source>
</evidence>
<dbReference type="Pfam" id="PF00400">
    <property type="entry name" value="WD40"/>
    <property type="match status" value="1"/>
</dbReference>
<keyword evidence="2" id="KW-0963">Cytoplasm</keyword>
<accession>A0AAD5TJD7</accession>
<dbReference type="GO" id="GO:0042073">
    <property type="term" value="P:intraciliary transport"/>
    <property type="evidence" value="ECO:0007669"/>
    <property type="project" value="TreeGrafter"/>
</dbReference>
<organism evidence="6 7">
    <name type="scientific">Geranomyces variabilis</name>
    <dbReference type="NCBI Taxonomy" id="109894"/>
    <lineage>
        <taxon>Eukaryota</taxon>
        <taxon>Fungi</taxon>
        <taxon>Fungi incertae sedis</taxon>
        <taxon>Chytridiomycota</taxon>
        <taxon>Chytridiomycota incertae sedis</taxon>
        <taxon>Chytridiomycetes</taxon>
        <taxon>Spizellomycetales</taxon>
        <taxon>Powellomycetaceae</taxon>
        <taxon>Geranomyces</taxon>
    </lineage>
</organism>
<evidence type="ECO:0000256" key="1">
    <source>
        <dbReference type="ARBA" id="ARBA00004496"/>
    </source>
</evidence>
<dbReference type="Gene3D" id="2.130.10.10">
    <property type="entry name" value="YVTN repeat-like/Quinoprotein amine dehydrogenase"/>
    <property type="match status" value="2"/>
</dbReference>
<dbReference type="GO" id="GO:0097014">
    <property type="term" value="C:ciliary plasm"/>
    <property type="evidence" value="ECO:0007669"/>
    <property type="project" value="TreeGrafter"/>
</dbReference>
<dbReference type="GO" id="GO:0045503">
    <property type="term" value="F:dynein light chain binding"/>
    <property type="evidence" value="ECO:0007669"/>
    <property type="project" value="TreeGrafter"/>
</dbReference>
<sequence length="510" mass="54649">MPPSSTSFESFTPPTTINVPSAWRKVKEKRDGDSQTLPITLAQTACQTITRQTIETQTDPEPPLRFRLLQTYDRGTMVEFLDKVESMVSTQLLQNITSTAFDGWSAHWEEAVTTTTLLHTLSPPARERDAELLVTDLTWNRSGSTVCVAYGRFDHESWCDHKGALCAWSLAGRVVREAPIWSVETESCVMSAAFHPENPALIAGGAFNGQVFVAQTKDPQLDSIVATSKMGDSTHQEPVAKVEWVAADKAGDYNIVSIGNDGKVLTWNLSNGLVTPICGSQLLMGAIPRHLRPTGTIRPDTILGGTAISFSAENPITYIVATEPGYVAKCSRGITVPLDATSGEVGSGAPKMPNPIQFAYSPHTGPVNAVSCSPFHRNLFVSAGSDGLIRLYNVLQAKPLLTFSPSSQALYSTLFSPHRASVFAATSADGLLYIYDLAHSPSLPHTTLQVTARSSVAATALAFSKGRSEFLATGDAAGVVKVWRIASGLAAETVGREWRAIEALGGLAAD</sequence>
<dbReference type="AlphaFoldDB" id="A0AAD5TJD7"/>
<dbReference type="GO" id="GO:0005868">
    <property type="term" value="C:cytoplasmic dynein complex"/>
    <property type="evidence" value="ECO:0007669"/>
    <property type="project" value="TreeGrafter"/>
</dbReference>
<dbReference type="InterPro" id="IPR001680">
    <property type="entry name" value="WD40_rpt"/>
</dbReference>
<evidence type="ECO:0000313" key="6">
    <source>
        <dbReference type="EMBL" id="KAJ3178302.1"/>
    </source>
</evidence>
<name>A0AAD5TJD7_9FUNG</name>
<keyword evidence="7" id="KW-1185">Reference proteome</keyword>